<feature type="chain" id="PRO_5032561093" evidence="9">
    <location>
        <begin position="29"/>
        <end position="575"/>
    </location>
</feature>
<dbReference type="GO" id="GO:0009986">
    <property type="term" value="C:cell surface"/>
    <property type="evidence" value="ECO:0007669"/>
    <property type="project" value="TreeGrafter"/>
</dbReference>
<evidence type="ECO:0000256" key="6">
    <source>
        <dbReference type="ARBA" id="ARBA00023295"/>
    </source>
</evidence>
<dbReference type="InterPro" id="IPR017853">
    <property type="entry name" value="GH"/>
</dbReference>
<dbReference type="Proteomes" id="UP000565468">
    <property type="component" value="Unassembled WGS sequence"/>
</dbReference>
<dbReference type="RefSeq" id="WP_169505944.1">
    <property type="nucleotide sequence ID" value="NZ_JABBPN010000015.1"/>
</dbReference>
<dbReference type="Pfam" id="PF03442">
    <property type="entry name" value="CBM_X2"/>
    <property type="match status" value="1"/>
</dbReference>
<keyword evidence="2 9" id="KW-0732">Signal</keyword>
<evidence type="ECO:0000256" key="8">
    <source>
        <dbReference type="RuleBase" id="RU361153"/>
    </source>
</evidence>
<feature type="domain" description="Carbohydrate binding X2" evidence="11">
    <location>
        <begin position="378"/>
        <end position="466"/>
    </location>
</feature>
<evidence type="ECO:0000313" key="13">
    <source>
        <dbReference type="EMBL" id="NMO97155.1"/>
    </source>
</evidence>
<gene>
    <name evidence="13" type="ORF">HII30_15430</name>
</gene>
<dbReference type="SUPFAM" id="SSF81296">
    <property type="entry name" value="E set domains"/>
    <property type="match status" value="1"/>
</dbReference>
<evidence type="ECO:0000256" key="2">
    <source>
        <dbReference type="ARBA" id="ARBA00022729"/>
    </source>
</evidence>
<dbReference type="Pfam" id="PF00150">
    <property type="entry name" value="Cellulase"/>
    <property type="match status" value="1"/>
</dbReference>
<dbReference type="SUPFAM" id="SSF51445">
    <property type="entry name" value="(Trans)glycosidases"/>
    <property type="match status" value="1"/>
</dbReference>
<dbReference type="InterPro" id="IPR040946">
    <property type="entry name" value="CBM46"/>
</dbReference>
<evidence type="ECO:0000259" key="10">
    <source>
        <dbReference type="Pfam" id="PF00150"/>
    </source>
</evidence>
<dbReference type="GO" id="GO:0030245">
    <property type="term" value="P:cellulose catabolic process"/>
    <property type="evidence" value="ECO:0007669"/>
    <property type="project" value="UniProtKB-KW"/>
</dbReference>
<accession>A0A848M915</accession>
<dbReference type="PIRSF" id="PIRSF001043">
    <property type="entry name" value="Endoglucanase_B"/>
    <property type="match status" value="1"/>
</dbReference>
<feature type="domain" description="Endoglucanase B carbohydrate binding" evidence="12">
    <location>
        <begin position="470"/>
        <end position="572"/>
    </location>
</feature>
<evidence type="ECO:0000256" key="4">
    <source>
        <dbReference type="ARBA" id="ARBA00023001"/>
    </source>
</evidence>
<dbReference type="InterPro" id="IPR050386">
    <property type="entry name" value="Glycosyl_hydrolase_5"/>
</dbReference>
<organism evidence="13 14">
    <name type="scientific">Paenibacillus lemnae</name>
    <dbReference type="NCBI Taxonomy" id="1330551"/>
    <lineage>
        <taxon>Bacteria</taxon>
        <taxon>Bacillati</taxon>
        <taxon>Bacillota</taxon>
        <taxon>Bacilli</taxon>
        <taxon>Bacillales</taxon>
        <taxon>Paenibacillaceae</taxon>
        <taxon>Paenibacillus</taxon>
    </lineage>
</organism>
<keyword evidence="7" id="KW-0624">Polysaccharide degradation</keyword>
<dbReference type="PANTHER" id="PTHR31297:SF41">
    <property type="entry name" value="ENDOGLUCANASE, PUTATIVE (AFU_ORTHOLOGUE AFUA_5G01830)-RELATED"/>
    <property type="match status" value="1"/>
</dbReference>
<dbReference type="InterPro" id="IPR016282">
    <property type="entry name" value="Glyco_hydro_5_endoGlcnase_B"/>
</dbReference>
<comment type="similarity">
    <text evidence="1 8">Belongs to the glycosyl hydrolase 5 (cellulase A) family.</text>
</comment>
<evidence type="ECO:0000256" key="3">
    <source>
        <dbReference type="ARBA" id="ARBA00022801"/>
    </source>
</evidence>
<dbReference type="Pfam" id="PF18448">
    <property type="entry name" value="CBM46"/>
    <property type="match status" value="1"/>
</dbReference>
<evidence type="ECO:0000256" key="7">
    <source>
        <dbReference type="ARBA" id="ARBA00023326"/>
    </source>
</evidence>
<dbReference type="Gene3D" id="2.60.40.10">
    <property type="entry name" value="Immunoglobulins"/>
    <property type="match status" value="1"/>
</dbReference>
<keyword evidence="6 8" id="KW-0326">Glycosidase</keyword>
<dbReference type="PROSITE" id="PS00659">
    <property type="entry name" value="GLYCOSYL_HYDROL_F5"/>
    <property type="match status" value="1"/>
</dbReference>
<dbReference type="InterPro" id="IPR005102">
    <property type="entry name" value="Carbo-bd_X2"/>
</dbReference>
<keyword evidence="4" id="KW-0136">Cellulose degradation</keyword>
<keyword evidence="3 8" id="KW-0378">Hydrolase</keyword>
<sequence length="575" mass="64554">MNSLRKKMLLSLTLAAAMLLTTITSAAAAPKDKPKDLQPPKSSIQSYVEAMQPGWNLGNTLDATGEDETSWGNPRVTKEQIKAVKANGFNSIRIPVTWDQRMGQGPDYAIDPAFMDRVEEVVDWSLDEGLYVMINLHHDSWLWVSKMEKNPAEVKARYNAAWTQIADRFKNHSNKLMFESINEPRFTDGWGAEDPSHLRYLDELNTSFYNIVRKSGGSNDVRPLVIPTLETNAAQEKLDHLHDYIKNLNDPNLIATIHYYGFWPFSVNIAGVTTFNEETIKDIDDTFDRTYDTLVADGIPVILGEFGLLGFDKHTGVIEQGEKLKFFEYILNYVQQRKIAHMIWDNGQHLNRNTLAWSDPELYEMMKASWKGRSATAKSDLIFVNKGAQVQDAVIPMEMNGNRLVNIWVGDKGKNKLRAGADYTLYRDVLTIKASALARLTASGGYGEQAVLQADFNQGADWNFRVILNDTPKLEAATGTAADFVIPTQFNGDLLATMEAVYEDGSNAGPQNWTSFKEFAYTFSPDVEAGTIQLTENFFKEVNDGVVNLKFHFWSGEILSYTITKDGNSITGMAK</sequence>
<keyword evidence="14" id="KW-1185">Reference proteome</keyword>
<evidence type="ECO:0000259" key="12">
    <source>
        <dbReference type="Pfam" id="PF18448"/>
    </source>
</evidence>
<proteinExistence type="inferred from homology"/>
<evidence type="ECO:0000259" key="11">
    <source>
        <dbReference type="Pfam" id="PF03442"/>
    </source>
</evidence>
<reference evidence="13 14" key="1">
    <citation type="submission" date="2020-04" db="EMBL/GenBank/DDBJ databases">
        <title>Paenibacillus algicola sp. nov., a novel marine bacterium producing alginate lyase.</title>
        <authorList>
            <person name="Huang H."/>
        </authorList>
    </citation>
    <scope>NUCLEOTIDE SEQUENCE [LARGE SCALE GENOMIC DNA]</scope>
    <source>
        <strain evidence="13 14">L7-75</strain>
    </source>
</reference>
<evidence type="ECO:0000256" key="1">
    <source>
        <dbReference type="ARBA" id="ARBA00005641"/>
    </source>
</evidence>
<keyword evidence="5" id="KW-0119">Carbohydrate metabolism</keyword>
<dbReference type="InterPro" id="IPR014756">
    <property type="entry name" value="Ig_E-set"/>
</dbReference>
<dbReference type="PANTHER" id="PTHR31297">
    <property type="entry name" value="GLUCAN ENDO-1,6-BETA-GLUCOSIDASE B"/>
    <property type="match status" value="1"/>
</dbReference>
<name>A0A848M915_PAELE</name>
<evidence type="ECO:0000256" key="9">
    <source>
        <dbReference type="SAM" id="SignalP"/>
    </source>
</evidence>
<dbReference type="GO" id="GO:0008422">
    <property type="term" value="F:beta-glucosidase activity"/>
    <property type="evidence" value="ECO:0007669"/>
    <property type="project" value="TreeGrafter"/>
</dbReference>
<dbReference type="EMBL" id="JABBPN010000015">
    <property type="protein sequence ID" value="NMO97155.1"/>
    <property type="molecule type" value="Genomic_DNA"/>
</dbReference>
<dbReference type="Gene3D" id="3.20.20.80">
    <property type="entry name" value="Glycosidases"/>
    <property type="match status" value="1"/>
</dbReference>
<feature type="signal peptide" evidence="9">
    <location>
        <begin position="1"/>
        <end position="28"/>
    </location>
</feature>
<protein>
    <submittedName>
        <fullName evidence="13">Cellulase family glycosylhydrolase</fullName>
    </submittedName>
</protein>
<feature type="domain" description="Glycoside hydrolase family 5" evidence="10">
    <location>
        <begin position="68"/>
        <end position="349"/>
    </location>
</feature>
<evidence type="ECO:0000256" key="5">
    <source>
        <dbReference type="ARBA" id="ARBA00023277"/>
    </source>
</evidence>
<dbReference type="AlphaFoldDB" id="A0A848M915"/>
<dbReference type="InterPro" id="IPR001547">
    <property type="entry name" value="Glyco_hydro_5"/>
</dbReference>
<dbReference type="InterPro" id="IPR018087">
    <property type="entry name" value="Glyco_hydro_5_CS"/>
</dbReference>
<dbReference type="InterPro" id="IPR013783">
    <property type="entry name" value="Ig-like_fold"/>
</dbReference>
<evidence type="ECO:0000313" key="14">
    <source>
        <dbReference type="Proteomes" id="UP000565468"/>
    </source>
</evidence>
<dbReference type="GO" id="GO:0005576">
    <property type="term" value="C:extracellular region"/>
    <property type="evidence" value="ECO:0007669"/>
    <property type="project" value="TreeGrafter"/>
</dbReference>
<comment type="caution">
    <text evidence="13">The sequence shown here is derived from an EMBL/GenBank/DDBJ whole genome shotgun (WGS) entry which is preliminary data.</text>
</comment>